<evidence type="ECO:0000313" key="2">
    <source>
        <dbReference type="Proteomes" id="UP001597145"/>
    </source>
</evidence>
<sequence>MPTDRVAAAHRLLVEAVDALAAAAGPGAGDDELLSVLTVSEGVARRLDRVVVGAVADLERRGTFAERGYKSAAGALGDMLGWERFEARRRVVAADQVCARTGLDGAALPAPLPA</sequence>
<gene>
    <name evidence="1" type="ORF">ACFSCY_02595</name>
</gene>
<accession>A0ABW4FDK8</accession>
<feature type="non-terminal residue" evidence="1">
    <location>
        <position position="114"/>
    </location>
</feature>
<reference evidence="2" key="1">
    <citation type="journal article" date="2019" name="Int. J. Syst. Evol. Microbiol.">
        <title>The Global Catalogue of Microorganisms (GCM) 10K type strain sequencing project: providing services to taxonomists for standard genome sequencing and annotation.</title>
        <authorList>
            <consortium name="The Broad Institute Genomics Platform"/>
            <consortium name="The Broad Institute Genome Sequencing Center for Infectious Disease"/>
            <person name="Wu L."/>
            <person name="Ma J."/>
        </authorList>
    </citation>
    <scope>NUCLEOTIDE SEQUENCE [LARGE SCALE GENOMIC DNA]</scope>
    <source>
        <strain evidence="2">JCM 12165</strain>
    </source>
</reference>
<name>A0ABW4FDK8_9PSEU</name>
<keyword evidence="2" id="KW-1185">Reference proteome</keyword>
<evidence type="ECO:0000313" key="1">
    <source>
        <dbReference type="EMBL" id="MFD1528320.1"/>
    </source>
</evidence>
<dbReference type="RefSeq" id="WP_379659620.1">
    <property type="nucleotide sequence ID" value="NZ_JBHUCP010000002.1"/>
</dbReference>
<organism evidence="1 2">
    <name type="scientific">Pseudonocardia aurantiaca</name>
    <dbReference type="NCBI Taxonomy" id="75290"/>
    <lineage>
        <taxon>Bacteria</taxon>
        <taxon>Bacillati</taxon>
        <taxon>Actinomycetota</taxon>
        <taxon>Actinomycetes</taxon>
        <taxon>Pseudonocardiales</taxon>
        <taxon>Pseudonocardiaceae</taxon>
        <taxon>Pseudonocardia</taxon>
    </lineage>
</organism>
<dbReference type="EMBL" id="JBHUCP010000002">
    <property type="protein sequence ID" value="MFD1528320.1"/>
    <property type="molecule type" value="Genomic_DNA"/>
</dbReference>
<proteinExistence type="predicted"/>
<dbReference type="Proteomes" id="UP001597145">
    <property type="component" value="Unassembled WGS sequence"/>
</dbReference>
<protein>
    <submittedName>
        <fullName evidence="1">Uncharacterized protein</fullName>
    </submittedName>
</protein>
<comment type="caution">
    <text evidence="1">The sequence shown here is derived from an EMBL/GenBank/DDBJ whole genome shotgun (WGS) entry which is preliminary data.</text>
</comment>